<evidence type="ECO:0000256" key="2">
    <source>
        <dbReference type="ARBA" id="ARBA00023157"/>
    </source>
</evidence>
<keyword evidence="3" id="KW-0999">Mitochondrion inner membrane</keyword>
<evidence type="ECO:0000313" key="4">
    <source>
        <dbReference type="EMBL" id="KAJ7219082.1"/>
    </source>
</evidence>
<sequence>MHPQLSERKLVCKEFIDALEQCHSNNWARLFGLCNQQKDLLNECLREERIERTTQNREAAEERKIKAHQARTKFYS</sequence>
<dbReference type="Proteomes" id="UP001219525">
    <property type="component" value="Unassembled WGS sequence"/>
</dbReference>
<gene>
    <name evidence="4" type="ORF">GGX14DRAFT_434531</name>
</gene>
<dbReference type="AlphaFoldDB" id="A0AAD6VPE9"/>
<keyword evidence="3" id="KW-0472">Membrane</keyword>
<name>A0AAD6VPE9_9AGAR</name>
<dbReference type="GO" id="GO:0005743">
    <property type="term" value="C:mitochondrial inner membrane"/>
    <property type="evidence" value="ECO:0007669"/>
    <property type="project" value="UniProtKB-SubCell"/>
</dbReference>
<reference evidence="4" key="1">
    <citation type="submission" date="2023-03" db="EMBL/GenBank/DDBJ databases">
        <title>Massive genome expansion in bonnet fungi (Mycena s.s.) driven by repeated elements and novel gene families across ecological guilds.</title>
        <authorList>
            <consortium name="Lawrence Berkeley National Laboratory"/>
            <person name="Harder C.B."/>
            <person name="Miyauchi S."/>
            <person name="Viragh M."/>
            <person name="Kuo A."/>
            <person name="Thoen E."/>
            <person name="Andreopoulos B."/>
            <person name="Lu D."/>
            <person name="Skrede I."/>
            <person name="Drula E."/>
            <person name="Henrissat B."/>
            <person name="Morin E."/>
            <person name="Kohler A."/>
            <person name="Barry K."/>
            <person name="LaButti K."/>
            <person name="Morin E."/>
            <person name="Salamov A."/>
            <person name="Lipzen A."/>
            <person name="Mereny Z."/>
            <person name="Hegedus B."/>
            <person name="Baldrian P."/>
            <person name="Stursova M."/>
            <person name="Weitz H."/>
            <person name="Taylor A."/>
            <person name="Grigoriev I.V."/>
            <person name="Nagy L.G."/>
            <person name="Martin F."/>
            <person name="Kauserud H."/>
        </authorList>
    </citation>
    <scope>NUCLEOTIDE SEQUENCE</scope>
    <source>
        <strain evidence="4">9144</strain>
    </source>
</reference>
<comment type="subcellular location">
    <subcellularLocation>
        <location evidence="3">Mitochondrion inner membrane</location>
    </subcellularLocation>
</comment>
<dbReference type="EMBL" id="JARJCW010000011">
    <property type="protein sequence ID" value="KAJ7219082.1"/>
    <property type="molecule type" value="Genomic_DNA"/>
</dbReference>
<dbReference type="Pfam" id="PF08583">
    <property type="entry name" value="Cmc1"/>
    <property type="match status" value="1"/>
</dbReference>
<comment type="similarity">
    <text evidence="1 3">Belongs to the CMC family.</text>
</comment>
<feature type="non-terminal residue" evidence="4">
    <location>
        <position position="1"/>
    </location>
</feature>
<keyword evidence="5" id="KW-1185">Reference proteome</keyword>
<keyword evidence="2" id="KW-1015">Disulfide bond</keyword>
<organism evidence="4 5">
    <name type="scientific">Mycena pura</name>
    <dbReference type="NCBI Taxonomy" id="153505"/>
    <lineage>
        <taxon>Eukaryota</taxon>
        <taxon>Fungi</taxon>
        <taxon>Dikarya</taxon>
        <taxon>Basidiomycota</taxon>
        <taxon>Agaricomycotina</taxon>
        <taxon>Agaricomycetes</taxon>
        <taxon>Agaricomycetidae</taxon>
        <taxon>Agaricales</taxon>
        <taxon>Marasmiineae</taxon>
        <taxon>Mycenaceae</taxon>
        <taxon>Mycena</taxon>
    </lineage>
</organism>
<accession>A0AAD6VPE9</accession>
<evidence type="ECO:0000313" key="5">
    <source>
        <dbReference type="Proteomes" id="UP001219525"/>
    </source>
</evidence>
<keyword evidence="3" id="KW-0496">Mitochondrion</keyword>
<comment type="function">
    <text evidence="3">Required for mitochondrial cytochrome c oxidase (COX) assembly and respiration.</text>
</comment>
<evidence type="ECO:0000256" key="3">
    <source>
        <dbReference type="RuleBase" id="RU364104"/>
    </source>
</evidence>
<comment type="caution">
    <text evidence="4">The sequence shown here is derived from an EMBL/GenBank/DDBJ whole genome shotgun (WGS) entry which is preliminary data.</text>
</comment>
<protein>
    <recommendedName>
        <fullName evidence="3">COX assembly mitochondrial protein</fullName>
    </recommendedName>
</protein>
<evidence type="ECO:0000256" key="1">
    <source>
        <dbReference type="ARBA" id="ARBA00007347"/>
    </source>
</evidence>
<proteinExistence type="inferred from homology"/>
<dbReference type="InterPro" id="IPR013892">
    <property type="entry name" value="Cyt_c_biogenesis_Cmc1-like"/>
</dbReference>
<keyword evidence="3" id="KW-0143">Chaperone</keyword>